<dbReference type="EMBL" id="JAGGLL010000023">
    <property type="protein sequence ID" value="MBP2023110.1"/>
    <property type="molecule type" value="Genomic_DNA"/>
</dbReference>
<dbReference type="InterPro" id="IPR040680">
    <property type="entry name" value="DUF5643"/>
</dbReference>
<evidence type="ECO:0000313" key="4">
    <source>
        <dbReference type="Proteomes" id="UP001519308"/>
    </source>
</evidence>
<evidence type="ECO:0000313" key="3">
    <source>
        <dbReference type="EMBL" id="MBP2023110.1"/>
    </source>
</evidence>
<name>A0ABS4K5Q5_9CLOT</name>
<proteinExistence type="predicted"/>
<feature type="domain" description="DUF5643" evidence="2">
    <location>
        <begin position="236"/>
        <end position="334"/>
    </location>
</feature>
<evidence type="ECO:0008006" key="5">
    <source>
        <dbReference type="Google" id="ProtNLM"/>
    </source>
</evidence>
<comment type="caution">
    <text evidence="3">The sequence shown here is derived from an EMBL/GenBank/DDBJ whole genome shotgun (WGS) entry which is preliminary data.</text>
</comment>
<evidence type="ECO:0000259" key="2">
    <source>
        <dbReference type="Pfam" id="PF18705"/>
    </source>
</evidence>
<keyword evidence="4" id="KW-1185">Reference proteome</keyword>
<dbReference type="RefSeq" id="WP_021285119.1">
    <property type="nucleotide sequence ID" value="NZ_JAGGLL010000023.1"/>
</dbReference>
<organism evidence="3 4">
    <name type="scientific">Clostridium punense</name>
    <dbReference type="NCBI Taxonomy" id="1054297"/>
    <lineage>
        <taxon>Bacteria</taxon>
        <taxon>Bacillati</taxon>
        <taxon>Bacillota</taxon>
        <taxon>Clostridia</taxon>
        <taxon>Eubacteriales</taxon>
        <taxon>Clostridiaceae</taxon>
        <taxon>Clostridium</taxon>
    </lineage>
</organism>
<dbReference type="InterPro" id="IPR025436">
    <property type="entry name" value="DUF4179"/>
</dbReference>
<accession>A0ABS4K5Q5</accession>
<dbReference type="Pfam" id="PF13786">
    <property type="entry name" value="DUF4179"/>
    <property type="match status" value="1"/>
</dbReference>
<protein>
    <recommendedName>
        <fullName evidence="5">DUF4179 domain-containing protein</fullName>
    </recommendedName>
</protein>
<dbReference type="Gene3D" id="2.60.40.1630">
    <property type="entry name" value="bacillus anthracis domain"/>
    <property type="match status" value="1"/>
</dbReference>
<sequence length="456" mass="50641">MNSFDKSIKERIEKEAWMLPPTIDNKINNVLKNLPKVRTKRTMPFKMVIAVAIISCLTISTVFAIDSPRVASAVKNLLSYFGEKDSKSNSGFKYEADKEVLEEFNSTVGITSEDQGIKFTLDNLAADDNFLNLFLTVESDKPIPKIDNPVFAAFAAAPLLNFKIDGKELGLRNNNNMEAYFENDNKLKVMIRENILGTDVGLYSELEIFTTNIFKTKGNWSISTTIDKSKIVKDIKTVTPNANRVINVDNKTYDITVNKVSISPLGNQILLTEITKEGEGMFPGFALFDDKGNSLHVLNTDGVGVVGKATNGYEFLGANKDTKSLTLVPVKVRKGVPMKILKGDVTTLPATLKASEGSTIVIDNLECIENKVKITYHYEGYVEDGCDFMFYDKDGNEVHGGKGAITKSVDRNTGRYTQTITSYNKDMRFSGIAKIETCVDGEVELLYDQQIKIDLE</sequence>
<evidence type="ECO:0000259" key="1">
    <source>
        <dbReference type="Pfam" id="PF13786"/>
    </source>
</evidence>
<feature type="domain" description="DUF4179" evidence="1">
    <location>
        <begin position="47"/>
        <end position="139"/>
    </location>
</feature>
<gene>
    <name evidence="3" type="ORF">J2Z44_002944</name>
</gene>
<reference evidence="3 4" key="1">
    <citation type="submission" date="2021-03" db="EMBL/GenBank/DDBJ databases">
        <title>Genomic Encyclopedia of Type Strains, Phase IV (KMG-IV): sequencing the most valuable type-strain genomes for metagenomic binning, comparative biology and taxonomic classification.</title>
        <authorList>
            <person name="Goeker M."/>
        </authorList>
    </citation>
    <scope>NUCLEOTIDE SEQUENCE [LARGE SCALE GENOMIC DNA]</scope>
    <source>
        <strain evidence="3 4">DSM 28650</strain>
    </source>
</reference>
<dbReference type="Pfam" id="PF18705">
    <property type="entry name" value="DUF5643"/>
    <property type="match status" value="1"/>
</dbReference>
<dbReference type="Proteomes" id="UP001519308">
    <property type="component" value="Unassembled WGS sequence"/>
</dbReference>